<sequence>MKNLFKKIVTVVVIVLILLGIVSKPQSHIKATEIDPGPANGVSR</sequence>
<dbReference type="AlphaFoldDB" id="A0A139RHZ6"/>
<organism evidence="1 2">
    <name type="scientific">Streptococcus infantis</name>
    <dbReference type="NCBI Taxonomy" id="68892"/>
    <lineage>
        <taxon>Bacteria</taxon>
        <taxon>Bacillati</taxon>
        <taxon>Bacillota</taxon>
        <taxon>Bacilli</taxon>
        <taxon>Lactobacillales</taxon>
        <taxon>Streptococcaceae</taxon>
        <taxon>Streptococcus</taxon>
    </lineage>
</organism>
<name>A0A139RHZ6_9STRE</name>
<comment type="caution">
    <text evidence="1">The sequence shown here is derived from an EMBL/GenBank/DDBJ whole genome shotgun (WGS) entry which is preliminary data.</text>
</comment>
<proteinExistence type="predicted"/>
<dbReference type="EMBL" id="LQZF01000055">
    <property type="protein sequence ID" value="KXU14387.1"/>
    <property type="molecule type" value="Genomic_DNA"/>
</dbReference>
<evidence type="ECO:0000313" key="2">
    <source>
        <dbReference type="Proteomes" id="UP000072578"/>
    </source>
</evidence>
<dbReference type="RefSeq" id="WP_277619874.1">
    <property type="nucleotide sequence ID" value="NZ_KQ970818.1"/>
</dbReference>
<reference evidence="1 2" key="1">
    <citation type="submission" date="2016-01" db="EMBL/GenBank/DDBJ databases">
        <title>Highly variable Streptococcus oralis are common among viridans streptococci isolated from primates.</title>
        <authorList>
            <person name="Denapaite D."/>
            <person name="Rieger M."/>
            <person name="Koendgen S."/>
            <person name="Brueckner R."/>
            <person name="Ochigava I."/>
            <person name="Kappeler P."/>
            <person name="Maetz-Rensing K."/>
            <person name="Leendertz F."/>
            <person name="Hakenbeck R."/>
        </authorList>
    </citation>
    <scope>NUCLEOTIDE SEQUENCE [LARGE SCALE GENOMIC DNA]</scope>
    <source>
        <strain evidence="1 2">DD18</strain>
    </source>
</reference>
<protein>
    <submittedName>
        <fullName evidence="1">Uncharacterized protein</fullName>
    </submittedName>
</protein>
<dbReference type="PATRIC" id="fig|68892.8.peg.530"/>
<accession>A0A139RHZ6</accession>
<dbReference type="Proteomes" id="UP000072578">
    <property type="component" value="Unassembled WGS sequence"/>
</dbReference>
<gene>
    <name evidence="1" type="ORF">SINDD18_00476</name>
</gene>
<evidence type="ECO:0000313" key="1">
    <source>
        <dbReference type="EMBL" id="KXU14387.1"/>
    </source>
</evidence>